<protein>
    <submittedName>
        <fullName evidence="2">Uncharacterized protein</fullName>
    </submittedName>
</protein>
<evidence type="ECO:0000313" key="2">
    <source>
        <dbReference type="EMBL" id="GBP87639.1"/>
    </source>
</evidence>
<dbReference type="EMBL" id="BGZK01001873">
    <property type="protein sequence ID" value="GBP87639.1"/>
    <property type="molecule type" value="Genomic_DNA"/>
</dbReference>
<accession>A0A4C1ZL45</accession>
<comment type="caution">
    <text evidence="2">The sequence shown here is derived from an EMBL/GenBank/DDBJ whole genome shotgun (WGS) entry which is preliminary data.</text>
</comment>
<feature type="compositionally biased region" description="Polar residues" evidence="1">
    <location>
        <begin position="1"/>
        <end position="13"/>
    </location>
</feature>
<evidence type="ECO:0000256" key="1">
    <source>
        <dbReference type="SAM" id="MobiDB-lite"/>
    </source>
</evidence>
<reference evidence="2 3" key="1">
    <citation type="journal article" date="2019" name="Commun. Biol.">
        <title>The bagworm genome reveals a unique fibroin gene that provides high tensile strength.</title>
        <authorList>
            <person name="Kono N."/>
            <person name="Nakamura H."/>
            <person name="Ohtoshi R."/>
            <person name="Tomita M."/>
            <person name="Numata K."/>
            <person name="Arakawa K."/>
        </authorList>
    </citation>
    <scope>NUCLEOTIDE SEQUENCE [LARGE SCALE GENOMIC DNA]</scope>
</reference>
<dbReference type="AlphaFoldDB" id="A0A4C1ZL45"/>
<name>A0A4C1ZL45_EUMVA</name>
<gene>
    <name evidence="2" type="ORF">EVAR_62697_1</name>
</gene>
<feature type="region of interest" description="Disordered" evidence="1">
    <location>
        <begin position="1"/>
        <end position="27"/>
    </location>
</feature>
<dbReference type="Proteomes" id="UP000299102">
    <property type="component" value="Unassembled WGS sequence"/>
</dbReference>
<organism evidence="2 3">
    <name type="scientific">Eumeta variegata</name>
    <name type="common">Bagworm moth</name>
    <name type="synonym">Eumeta japonica</name>
    <dbReference type="NCBI Taxonomy" id="151549"/>
    <lineage>
        <taxon>Eukaryota</taxon>
        <taxon>Metazoa</taxon>
        <taxon>Ecdysozoa</taxon>
        <taxon>Arthropoda</taxon>
        <taxon>Hexapoda</taxon>
        <taxon>Insecta</taxon>
        <taxon>Pterygota</taxon>
        <taxon>Neoptera</taxon>
        <taxon>Endopterygota</taxon>
        <taxon>Lepidoptera</taxon>
        <taxon>Glossata</taxon>
        <taxon>Ditrysia</taxon>
        <taxon>Tineoidea</taxon>
        <taxon>Psychidae</taxon>
        <taxon>Oiketicinae</taxon>
        <taxon>Eumeta</taxon>
    </lineage>
</organism>
<evidence type="ECO:0000313" key="3">
    <source>
        <dbReference type="Proteomes" id="UP000299102"/>
    </source>
</evidence>
<sequence length="188" mass="21005">MSATCPRHTNSRSYRNDRRGSRPMIGPHRQGTISYATHMQHITAGNALVTSLRLQVPMATCAHLLISFLQVTLIPNFTALEVYNRRSCNGCLLISLILPFFGPYVVKENNFAKAIIIIEVAVSEKNSLELESKIYHRIFLATLTVVRRRPVAGWGTRRVEFEAQFAMAPDVPSRAVVSLLPCKLGRLG</sequence>
<proteinExistence type="predicted"/>
<keyword evidence="3" id="KW-1185">Reference proteome</keyword>